<dbReference type="EMBL" id="JAATOP010000014">
    <property type="protein sequence ID" value="NIY73832.1"/>
    <property type="molecule type" value="Genomic_DNA"/>
</dbReference>
<dbReference type="InterPro" id="IPR003018">
    <property type="entry name" value="GAF"/>
</dbReference>
<dbReference type="SMART" id="SM00911">
    <property type="entry name" value="HWE_HK"/>
    <property type="match status" value="1"/>
</dbReference>
<evidence type="ECO:0000256" key="6">
    <source>
        <dbReference type="ARBA" id="ARBA00022777"/>
    </source>
</evidence>
<dbReference type="Pfam" id="PF01590">
    <property type="entry name" value="GAF"/>
    <property type="match status" value="1"/>
</dbReference>
<evidence type="ECO:0000256" key="4">
    <source>
        <dbReference type="ARBA" id="ARBA00022679"/>
    </source>
</evidence>
<dbReference type="SUPFAM" id="SSF55785">
    <property type="entry name" value="PYP-like sensor domain (PAS domain)"/>
    <property type="match status" value="1"/>
</dbReference>
<proteinExistence type="predicted"/>
<evidence type="ECO:0000256" key="7">
    <source>
        <dbReference type="ARBA" id="ARBA00022840"/>
    </source>
</evidence>
<gene>
    <name evidence="9" type="ORF">HCZ30_15485</name>
</gene>
<evidence type="ECO:0000259" key="8">
    <source>
        <dbReference type="PROSITE" id="PS50112"/>
    </source>
</evidence>
<dbReference type="RefSeq" id="WP_167639218.1">
    <property type="nucleotide sequence ID" value="NZ_JAATOP010000014.1"/>
</dbReference>
<dbReference type="Gene3D" id="3.30.565.10">
    <property type="entry name" value="Histidine kinase-like ATPase, C-terminal domain"/>
    <property type="match status" value="1"/>
</dbReference>
<feature type="domain" description="PAS" evidence="8">
    <location>
        <begin position="310"/>
        <end position="343"/>
    </location>
</feature>
<dbReference type="PROSITE" id="PS50112">
    <property type="entry name" value="PAS"/>
    <property type="match status" value="1"/>
</dbReference>
<keyword evidence="5" id="KW-0547">Nucleotide-binding</keyword>
<keyword evidence="4" id="KW-0808">Transferase</keyword>
<reference evidence="9 10" key="1">
    <citation type="submission" date="2020-03" db="EMBL/GenBank/DDBJ databases">
        <title>Bacterial isolates of synthetic phycosphere.</title>
        <authorList>
            <person name="Fu H."/>
            <person name="Moran M.A."/>
        </authorList>
    </citation>
    <scope>NUCLEOTIDE SEQUENCE [LARGE SCALE GENOMIC DNA]</scope>
    <source>
        <strain evidence="9 10">HF1</strain>
    </source>
</reference>
<evidence type="ECO:0000256" key="1">
    <source>
        <dbReference type="ARBA" id="ARBA00000085"/>
    </source>
</evidence>
<dbReference type="Gene3D" id="3.30.450.20">
    <property type="entry name" value="PAS domain"/>
    <property type="match status" value="2"/>
</dbReference>
<dbReference type="Gene3D" id="3.30.450.40">
    <property type="match status" value="1"/>
</dbReference>
<accession>A0ABX0W368</accession>
<keyword evidence="10" id="KW-1185">Reference proteome</keyword>
<dbReference type="PANTHER" id="PTHR41523">
    <property type="entry name" value="TWO-COMPONENT SYSTEM SENSOR PROTEIN"/>
    <property type="match status" value="1"/>
</dbReference>
<keyword evidence="6" id="KW-0418">Kinase</keyword>
<name>A0ABX0W368_9RHOB</name>
<dbReference type="InterPro" id="IPR011102">
    <property type="entry name" value="Sig_transdc_His_kinase_HWE"/>
</dbReference>
<dbReference type="SUPFAM" id="SSF55781">
    <property type="entry name" value="GAF domain-like"/>
    <property type="match status" value="1"/>
</dbReference>
<evidence type="ECO:0000256" key="5">
    <source>
        <dbReference type="ARBA" id="ARBA00022741"/>
    </source>
</evidence>
<dbReference type="InterPro" id="IPR029016">
    <property type="entry name" value="GAF-like_dom_sf"/>
</dbReference>
<keyword evidence="7" id="KW-0067">ATP-binding</keyword>
<dbReference type="InterPro" id="IPR000014">
    <property type="entry name" value="PAS"/>
</dbReference>
<evidence type="ECO:0000256" key="3">
    <source>
        <dbReference type="ARBA" id="ARBA00022553"/>
    </source>
</evidence>
<dbReference type="SMART" id="SM00065">
    <property type="entry name" value="GAF"/>
    <property type="match status" value="1"/>
</dbReference>
<dbReference type="InterPro" id="IPR036890">
    <property type="entry name" value="HATPase_C_sf"/>
</dbReference>
<sequence length="631" mass="70013">MPDVNLIKFITERELANRMRLSDMRDAGMLSRIDETVFDDAVKLCARLLGVPVSLVSMVDADRQFFKAQTGLAAPYHETRETPLSHSFCKHVVDMNAPLIVNDAREHELVKNNGAIVDLNVISYLGYPIRNEGGAVLGSFCVIDSQPRNWTDDDLETVALVARGVEAEVRRRLERSRADAVEKSLREIIRTVPVGILIAENETGRILYSNDAIDKLVNAQTTKLGTVNSLEQLKALHMDGTPAKSEDYPLYKAALLKQPVDSMMFKLVDAEGEERVIDTWSRRICSDTLAIAAGVDVTDALRQKQTINSLETKLERILHSVSDAIVELDENGDIVFFNSAFQKSAKLTCDIDDAISYFTGKNFVDMLDYSTEAFRNDLRQAIAAARITGEPSVLVSETSQNSFYEVRVFKSGGSAILVMRDVSAEHIKTETREALLHELNHRIKNLFALTSGMIAMTSRGIDDKDEFVKVLRGRINALAAAHDMVDIGMRSKELQATSHMSMQLLLDAMCKPYRDTADFEITFTVDEIPLSPGSLTSLPLIFHELCTNAMKYGAFSSPGGKLHVSARMSDDDKAIIEWHETCAEPVDPRGQDGFGSQFLDLMIARQLGGSYESDLQGNGMLFRMTLPKSAL</sequence>
<evidence type="ECO:0000313" key="9">
    <source>
        <dbReference type="EMBL" id="NIY73832.1"/>
    </source>
</evidence>
<evidence type="ECO:0000256" key="2">
    <source>
        <dbReference type="ARBA" id="ARBA00012438"/>
    </source>
</evidence>
<dbReference type="Pfam" id="PF07536">
    <property type="entry name" value="HWE_HK"/>
    <property type="match status" value="1"/>
</dbReference>
<comment type="catalytic activity">
    <reaction evidence="1">
        <text>ATP + protein L-histidine = ADP + protein N-phospho-L-histidine.</text>
        <dbReference type="EC" id="2.7.13.3"/>
    </reaction>
</comment>
<protein>
    <recommendedName>
        <fullName evidence="2">histidine kinase</fullName>
        <ecNumber evidence="2">2.7.13.3</ecNumber>
    </recommendedName>
</protein>
<dbReference type="Proteomes" id="UP000709466">
    <property type="component" value="Unassembled WGS sequence"/>
</dbReference>
<comment type="caution">
    <text evidence="9">The sequence shown here is derived from an EMBL/GenBank/DDBJ whole genome shotgun (WGS) entry which is preliminary data.</text>
</comment>
<dbReference type="Pfam" id="PF13188">
    <property type="entry name" value="PAS_8"/>
    <property type="match status" value="1"/>
</dbReference>
<dbReference type="PANTHER" id="PTHR41523:SF8">
    <property type="entry name" value="ETHYLENE RESPONSE SENSOR PROTEIN"/>
    <property type="match status" value="1"/>
</dbReference>
<dbReference type="InterPro" id="IPR035965">
    <property type="entry name" value="PAS-like_dom_sf"/>
</dbReference>
<dbReference type="EC" id="2.7.13.3" evidence="2"/>
<keyword evidence="3" id="KW-0597">Phosphoprotein</keyword>
<organism evidence="9 10">
    <name type="scientific">Marivivens donghaensis</name>
    <dbReference type="NCBI Taxonomy" id="1699413"/>
    <lineage>
        <taxon>Bacteria</taxon>
        <taxon>Pseudomonadati</taxon>
        <taxon>Pseudomonadota</taxon>
        <taxon>Alphaproteobacteria</taxon>
        <taxon>Rhodobacterales</taxon>
        <taxon>Paracoccaceae</taxon>
        <taxon>Marivivens group</taxon>
        <taxon>Marivivens</taxon>
    </lineage>
</organism>
<dbReference type="SUPFAM" id="SSF55874">
    <property type="entry name" value="ATPase domain of HSP90 chaperone/DNA topoisomerase II/histidine kinase"/>
    <property type="match status" value="1"/>
</dbReference>
<evidence type="ECO:0000313" key="10">
    <source>
        <dbReference type="Proteomes" id="UP000709466"/>
    </source>
</evidence>